<feature type="region of interest" description="Disordered" evidence="1">
    <location>
        <begin position="70"/>
        <end position="91"/>
    </location>
</feature>
<keyword evidence="3" id="KW-1185">Reference proteome</keyword>
<accession>A0A2D2D0P2</accession>
<protein>
    <submittedName>
        <fullName evidence="2">Uncharacterized protein</fullName>
    </submittedName>
</protein>
<gene>
    <name evidence="2" type="ORF">CQW49_11500</name>
</gene>
<proteinExistence type="predicted"/>
<reference evidence="3" key="1">
    <citation type="submission" date="2017-10" db="EMBL/GenBank/DDBJ databases">
        <title>Completed PacBio SMRT sequence of Methylosinus trichosporium OB3b reveals presence of a third large plasmid.</title>
        <authorList>
            <person name="Charles T.C."/>
            <person name="Lynch M.D.J."/>
            <person name="Heil J.R."/>
            <person name="Cheng J."/>
        </authorList>
    </citation>
    <scope>NUCLEOTIDE SEQUENCE [LARGE SCALE GENOMIC DNA]</scope>
    <source>
        <strain evidence="3">OB3b</strain>
    </source>
</reference>
<dbReference type="SUPFAM" id="SSF56925">
    <property type="entry name" value="OMPA-like"/>
    <property type="match status" value="1"/>
</dbReference>
<organism evidence="2 3">
    <name type="scientific">Methylosinus trichosporium (strain ATCC 35070 / NCIMB 11131 / UNIQEM 75 / OB3b)</name>
    <dbReference type="NCBI Taxonomy" id="595536"/>
    <lineage>
        <taxon>Bacteria</taxon>
        <taxon>Pseudomonadati</taxon>
        <taxon>Pseudomonadota</taxon>
        <taxon>Alphaproteobacteria</taxon>
        <taxon>Hyphomicrobiales</taxon>
        <taxon>Methylocystaceae</taxon>
        <taxon>Methylosinus</taxon>
    </lineage>
</organism>
<dbReference type="EMBL" id="CP023737">
    <property type="protein sequence ID" value="ATQ68439.1"/>
    <property type="molecule type" value="Genomic_DNA"/>
</dbReference>
<dbReference type="Proteomes" id="UP000230709">
    <property type="component" value="Chromosome"/>
</dbReference>
<evidence type="ECO:0000313" key="3">
    <source>
        <dbReference type="Proteomes" id="UP000230709"/>
    </source>
</evidence>
<dbReference type="KEGG" id="mtw:CQW49_11500"/>
<evidence type="ECO:0000256" key="1">
    <source>
        <dbReference type="SAM" id="MobiDB-lite"/>
    </source>
</evidence>
<dbReference type="AlphaFoldDB" id="A0A2D2D0P2"/>
<dbReference type="RefSeq" id="WP_024749756.1">
    <property type="nucleotide sequence ID" value="NZ_CP119869.1"/>
</dbReference>
<evidence type="ECO:0000313" key="2">
    <source>
        <dbReference type="EMBL" id="ATQ68439.1"/>
    </source>
</evidence>
<dbReference type="InterPro" id="IPR011250">
    <property type="entry name" value="OMP/PagP_B-barrel"/>
</dbReference>
<name>A0A2D2D0P2_METT3</name>
<sequence length="91" mass="10257">MGAGVEWALSPDWSVESDHLRYDLGPNRLFQHAMTASARFDGNLIHAGANRHFDLFAPAPVSEERRRGQAEAAALVRRRAPPWRRVSPEPR</sequence>